<gene>
    <name evidence="8 9" type="primary">murJ</name>
    <name evidence="9" type="ORF">K4A83_04930</name>
</gene>
<evidence type="ECO:0000256" key="6">
    <source>
        <dbReference type="ARBA" id="ARBA00022989"/>
    </source>
</evidence>
<accession>A0ABT3L282</accession>
<keyword evidence="6 8" id="KW-1133">Transmembrane helix</keyword>
<dbReference type="Proteomes" id="UP001526426">
    <property type="component" value="Unassembled WGS sequence"/>
</dbReference>
<feature type="transmembrane region" description="Helical" evidence="8">
    <location>
        <begin position="47"/>
        <end position="73"/>
    </location>
</feature>
<comment type="pathway">
    <text evidence="8">Cell wall biogenesis; peptidoglycan biosynthesis.</text>
</comment>
<evidence type="ECO:0000256" key="4">
    <source>
        <dbReference type="ARBA" id="ARBA00022960"/>
    </source>
</evidence>
<dbReference type="HAMAP" id="MF_02078">
    <property type="entry name" value="MurJ_MviN"/>
    <property type="match status" value="1"/>
</dbReference>
<sequence length="530" mass="56985">MTKQRSLAGIAGIVALATLISKIFGLFREQAIAAAFGVGPVVNAYAYAYVIPGFLLILLGGINGPFHSALVSVLAKRDKSESAPIVETVTTLVSLILLVVAVAVALGANFCIDVLAPGLNPVDHRLAVLQLQIMAPLAVFAGLIGIGFGTLNAADQYWLPSISPLFSSLTAIAGIGFLFWYLGEQINAPAYFTLGSLVLAGGTLAGGILQWIAQQVAQWRSGLGGMRLRFAWQLPGVQEVMRVMIPATLSSGMLHINVYTDLYFASFIEGAAAAMRYANFVVLTPLGILSNTILVPMLPVFSRLAAPEHHLELKARIRQGLLLSALSMLPLTAVFVALAKPIIDLIYKRFAFEEDAALLVAPVLMAYGFGMFFYLGRDVLVRVFYALGDGETPFRVSIANIFLNALLDYLLVQQFETPGLVLATVGVNVTSMGVFLWLLHRRLNGLPLWEWGGILLGLMGCSAIASAASWGFSSLWMQHFGSDNIFLLAGEVILSTAIAFGVFLGLASGLKLPELNILLARISQKLFRRR</sequence>
<keyword evidence="7 8" id="KW-0472">Membrane</keyword>
<keyword evidence="2 8" id="KW-1003">Cell membrane</keyword>
<dbReference type="PANTHER" id="PTHR43486">
    <property type="entry name" value="LIPID II FLIPPASE MURJ-RELATED"/>
    <property type="match status" value="1"/>
</dbReference>
<proteinExistence type="inferred from homology"/>
<dbReference type="Pfam" id="PF03023">
    <property type="entry name" value="MurJ"/>
    <property type="match status" value="1"/>
</dbReference>
<evidence type="ECO:0000256" key="8">
    <source>
        <dbReference type="HAMAP-Rule" id="MF_02078"/>
    </source>
</evidence>
<comment type="function">
    <text evidence="8">Involved in peptidoglycan biosynthesis. Transports lipid-linked peptidoglycan precursors from the inner to the outer leaflet of the cytoplasmic membrane.</text>
</comment>
<dbReference type="PANTHER" id="PTHR43486:SF1">
    <property type="entry name" value="LIPID II FLIPPASE MURJ-RELATED"/>
    <property type="match status" value="1"/>
</dbReference>
<dbReference type="EMBL" id="JAIHOM010000017">
    <property type="protein sequence ID" value="MCW6035616.1"/>
    <property type="molecule type" value="Genomic_DNA"/>
</dbReference>
<feature type="transmembrane region" description="Helical" evidence="8">
    <location>
        <begin position="451"/>
        <end position="473"/>
    </location>
</feature>
<keyword evidence="10" id="KW-1185">Reference proteome</keyword>
<comment type="caution">
    <text evidence="9">The sequence shown here is derived from an EMBL/GenBank/DDBJ whole genome shotgun (WGS) entry which is preliminary data.</text>
</comment>
<keyword evidence="3 8" id="KW-0812">Transmembrane</keyword>
<evidence type="ECO:0000256" key="2">
    <source>
        <dbReference type="ARBA" id="ARBA00022475"/>
    </source>
</evidence>
<keyword evidence="5 8" id="KW-0573">Peptidoglycan synthesis</keyword>
<protein>
    <recommendedName>
        <fullName evidence="8">Probable lipid II flippase MurJ</fullName>
    </recommendedName>
</protein>
<organism evidence="9 10">
    <name type="scientific">Spirulina subsalsa FACHB-351</name>
    <dbReference type="NCBI Taxonomy" id="234711"/>
    <lineage>
        <taxon>Bacteria</taxon>
        <taxon>Bacillati</taxon>
        <taxon>Cyanobacteriota</taxon>
        <taxon>Cyanophyceae</taxon>
        <taxon>Spirulinales</taxon>
        <taxon>Spirulinaceae</taxon>
        <taxon>Spirulina</taxon>
    </lineage>
</organism>
<evidence type="ECO:0000256" key="3">
    <source>
        <dbReference type="ARBA" id="ARBA00022692"/>
    </source>
</evidence>
<feature type="transmembrane region" description="Helical" evidence="8">
    <location>
        <begin position="355"/>
        <end position="374"/>
    </location>
</feature>
<feature type="transmembrane region" description="Helical" evidence="8">
    <location>
        <begin position="7"/>
        <end position="27"/>
    </location>
</feature>
<dbReference type="InterPro" id="IPR004268">
    <property type="entry name" value="MurJ"/>
</dbReference>
<evidence type="ECO:0000256" key="1">
    <source>
        <dbReference type="ARBA" id="ARBA00004651"/>
    </source>
</evidence>
<feature type="transmembrane region" description="Helical" evidence="8">
    <location>
        <begin position="85"/>
        <end position="108"/>
    </location>
</feature>
<evidence type="ECO:0000256" key="5">
    <source>
        <dbReference type="ARBA" id="ARBA00022984"/>
    </source>
</evidence>
<feature type="transmembrane region" description="Helical" evidence="8">
    <location>
        <begin position="163"/>
        <end position="182"/>
    </location>
</feature>
<evidence type="ECO:0000256" key="7">
    <source>
        <dbReference type="ARBA" id="ARBA00023136"/>
    </source>
</evidence>
<evidence type="ECO:0000313" key="10">
    <source>
        <dbReference type="Proteomes" id="UP001526426"/>
    </source>
</evidence>
<feature type="transmembrane region" description="Helical" evidence="8">
    <location>
        <begin position="419"/>
        <end position="439"/>
    </location>
</feature>
<reference evidence="9 10" key="1">
    <citation type="submission" date="2021-08" db="EMBL/GenBank/DDBJ databases">
        <title>Draft genome sequence of Spirulina subsalsa with high tolerance to salinity and hype-accumulation of phycocyanin.</title>
        <authorList>
            <person name="Pei H."/>
            <person name="Jiang L."/>
        </authorList>
    </citation>
    <scope>NUCLEOTIDE SEQUENCE [LARGE SCALE GENOMIC DNA]</scope>
    <source>
        <strain evidence="9 10">FACHB-351</strain>
    </source>
</reference>
<comment type="subcellular location">
    <subcellularLocation>
        <location evidence="1 8">Cell membrane</location>
        <topology evidence="1 8">Multi-pass membrane protein</topology>
    </subcellularLocation>
</comment>
<feature type="transmembrane region" description="Helical" evidence="8">
    <location>
        <begin position="277"/>
        <end position="301"/>
    </location>
</feature>
<dbReference type="CDD" id="cd13123">
    <property type="entry name" value="MATE_MurJ_like"/>
    <property type="match status" value="1"/>
</dbReference>
<feature type="transmembrane region" description="Helical" evidence="8">
    <location>
        <begin position="188"/>
        <end position="213"/>
    </location>
</feature>
<feature type="transmembrane region" description="Helical" evidence="8">
    <location>
        <begin position="128"/>
        <end position="151"/>
    </location>
</feature>
<name>A0ABT3L282_9CYAN</name>
<dbReference type="NCBIfam" id="TIGR01695">
    <property type="entry name" value="murJ_mviN"/>
    <property type="match status" value="1"/>
</dbReference>
<dbReference type="PRINTS" id="PR01806">
    <property type="entry name" value="VIRFACTRMVIN"/>
</dbReference>
<evidence type="ECO:0000313" key="9">
    <source>
        <dbReference type="EMBL" id="MCW6035616.1"/>
    </source>
</evidence>
<keyword evidence="8" id="KW-0813">Transport</keyword>
<comment type="similarity">
    <text evidence="8">Belongs to the MurJ/MviN family.</text>
</comment>
<feature type="transmembrane region" description="Helical" evidence="8">
    <location>
        <begin position="321"/>
        <end position="343"/>
    </location>
</feature>
<dbReference type="RefSeq" id="WP_265263326.1">
    <property type="nucleotide sequence ID" value="NZ_JAIHOM010000017.1"/>
</dbReference>
<keyword evidence="4 8" id="KW-0133">Cell shape</keyword>
<keyword evidence="8" id="KW-0961">Cell wall biogenesis/degradation</keyword>
<feature type="transmembrane region" description="Helical" evidence="8">
    <location>
        <begin position="485"/>
        <end position="506"/>
    </location>
</feature>